<protein>
    <submittedName>
        <fullName evidence="1">Uncharacterized protein</fullName>
    </submittedName>
</protein>
<organism evidence="1 2">
    <name type="scientific">Klebsiella pneumoniae</name>
    <dbReference type="NCBI Taxonomy" id="573"/>
    <lineage>
        <taxon>Bacteria</taxon>
        <taxon>Pseudomonadati</taxon>
        <taxon>Pseudomonadota</taxon>
        <taxon>Gammaproteobacteria</taxon>
        <taxon>Enterobacterales</taxon>
        <taxon>Enterobacteriaceae</taxon>
        <taxon>Klebsiella/Raoultella group</taxon>
        <taxon>Klebsiella</taxon>
        <taxon>Klebsiella pneumoniae complex</taxon>
    </lineage>
</organism>
<reference evidence="1 2" key="1">
    <citation type="submission" date="2018-06" db="EMBL/GenBank/DDBJ databases">
        <authorList>
            <consortium name="Pathogen Informatics"/>
            <person name="Doyle S."/>
        </authorList>
    </citation>
    <scope>NUCLEOTIDE SEQUENCE [LARGE SCALE GENOMIC DNA]</scope>
    <source>
        <strain evidence="1 2">NCTC13465</strain>
    </source>
</reference>
<dbReference type="EMBL" id="UAWQ01000015">
    <property type="protein sequence ID" value="SQC43576.1"/>
    <property type="molecule type" value="Genomic_DNA"/>
</dbReference>
<evidence type="ECO:0000313" key="2">
    <source>
        <dbReference type="Proteomes" id="UP000251721"/>
    </source>
</evidence>
<evidence type="ECO:0000313" key="1">
    <source>
        <dbReference type="EMBL" id="SQC43576.1"/>
    </source>
</evidence>
<accession>A0A2X3F1I4</accession>
<sequence>MIRGRTYYTNFRLNDSTSFVRLSLSELRRITMSNPEQSSTANGKTLCVYSNSIYTLTFVTESQHCPYSKSFDIVDSK</sequence>
<dbReference type="RefSeq" id="WP_004190747.1">
    <property type="nucleotide sequence ID" value="NZ_AP026912.1"/>
</dbReference>
<proteinExistence type="predicted"/>
<gene>
    <name evidence="1" type="ORF">NCTC13465_02058</name>
</gene>
<dbReference type="AlphaFoldDB" id="A0A2X3F1I4"/>
<name>A0A2X3F1I4_KLEPN</name>
<dbReference type="Proteomes" id="UP000251721">
    <property type="component" value="Unassembled WGS sequence"/>
</dbReference>